<dbReference type="PROSITE" id="PS00954">
    <property type="entry name" value="IGP_DEHYDRATASE_1"/>
    <property type="match status" value="1"/>
</dbReference>
<dbReference type="SUPFAM" id="SSF54211">
    <property type="entry name" value="Ribosomal protein S5 domain 2-like"/>
    <property type="match status" value="2"/>
</dbReference>
<dbReference type="InterPro" id="IPR020568">
    <property type="entry name" value="Ribosomal_Su5_D2-typ_SF"/>
</dbReference>
<dbReference type="HAMAP" id="MF_00076">
    <property type="entry name" value="HisB"/>
    <property type="match status" value="1"/>
</dbReference>
<dbReference type="UniPathway" id="UPA00031">
    <property type="reaction ID" value="UER00011"/>
</dbReference>
<gene>
    <name evidence="6 8" type="primary">hisB</name>
    <name evidence="8" type="ORF">HF966_03155</name>
</gene>
<organism evidence="8 9">
    <name type="scientific">Leuconostoc holzapfelii</name>
    <dbReference type="NCBI Taxonomy" id="434464"/>
    <lineage>
        <taxon>Bacteria</taxon>
        <taxon>Bacillati</taxon>
        <taxon>Bacillota</taxon>
        <taxon>Bacilli</taxon>
        <taxon>Lactobacillales</taxon>
        <taxon>Lactobacillaceae</taxon>
        <taxon>Leuconostoc</taxon>
    </lineage>
</organism>
<comment type="pathway">
    <text evidence="1 6 7">Amino-acid biosynthesis; L-histidine biosynthesis; L-histidine from 5-phospho-alpha-D-ribose 1-diphosphate: step 6/9.</text>
</comment>
<dbReference type="GO" id="GO:0000105">
    <property type="term" value="P:L-histidine biosynthetic process"/>
    <property type="evidence" value="ECO:0007669"/>
    <property type="project" value="UniProtKB-UniRule"/>
</dbReference>
<dbReference type="PANTHER" id="PTHR23133">
    <property type="entry name" value="IMIDAZOLEGLYCEROL-PHOSPHATE DEHYDRATASE HIS7"/>
    <property type="match status" value="1"/>
</dbReference>
<dbReference type="InterPro" id="IPR038494">
    <property type="entry name" value="IGPD_sf"/>
</dbReference>
<dbReference type="InterPro" id="IPR020565">
    <property type="entry name" value="ImidazoleglycerP_deHydtase_CS"/>
</dbReference>
<name>A0A846ZGE2_9LACO</name>
<dbReference type="AlphaFoldDB" id="A0A846ZGE2"/>
<dbReference type="FunFam" id="3.30.230.40:FF:000003">
    <property type="entry name" value="Imidazoleglycerol-phosphate dehydratase HisB"/>
    <property type="match status" value="1"/>
</dbReference>
<comment type="catalytic activity">
    <reaction evidence="6 7">
        <text>D-erythro-1-(imidazol-4-yl)glycerol 3-phosphate = 3-(imidazol-4-yl)-2-oxopropyl phosphate + H2O</text>
        <dbReference type="Rhea" id="RHEA:11040"/>
        <dbReference type="ChEBI" id="CHEBI:15377"/>
        <dbReference type="ChEBI" id="CHEBI:57766"/>
        <dbReference type="ChEBI" id="CHEBI:58278"/>
        <dbReference type="EC" id="4.2.1.19"/>
    </reaction>
</comment>
<keyword evidence="5 6" id="KW-0456">Lyase</keyword>
<comment type="similarity">
    <text evidence="6 7">Belongs to the imidazoleglycerol-phosphate dehydratase family.</text>
</comment>
<dbReference type="Pfam" id="PF00475">
    <property type="entry name" value="IGPD"/>
    <property type="match status" value="1"/>
</dbReference>
<dbReference type="PANTHER" id="PTHR23133:SF2">
    <property type="entry name" value="IMIDAZOLEGLYCEROL-PHOSPHATE DEHYDRATASE"/>
    <property type="match status" value="1"/>
</dbReference>
<evidence type="ECO:0000256" key="2">
    <source>
        <dbReference type="ARBA" id="ARBA00016664"/>
    </source>
</evidence>
<keyword evidence="4 6" id="KW-0368">Histidine biosynthesis</keyword>
<dbReference type="RefSeq" id="WP_168676216.1">
    <property type="nucleotide sequence ID" value="NZ_BPKV01000004.1"/>
</dbReference>
<dbReference type="EMBL" id="JAAXPO010000003">
    <property type="protein sequence ID" value="NKZ18170.1"/>
    <property type="molecule type" value="Genomic_DNA"/>
</dbReference>
<evidence type="ECO:0000313" key="8">
    <source>
        <dbReference type="EMBL" id="NKZ18170.1"/>
    </source>
</evidence>
<dbReference type="Gene3D" id="3.30.230.40">
    <property type="entry name" value="Imidazole glycerol phosphate dehydratase, domain 1"/>
    <property type="match status" value="2"/>
</dbReference>
<reference evidence="8 9" key="1">
    <citation type="submission" date="2020-04" db="EMBL/GenBank/DDBJ databases">
        <title>MicrobeNet Type strains.</title>
        <authorList>
            <person name="Nicholson A.C."/>
        </authorList>
    </citation>
    <scope>NUCLEOTIDE SEQUENCE [LARGE SCALE GENOMIC DNA]</scope>
    <source>
        <strain evidence="8 9">CCUG 54536</strain>
    </source>
</reference>
<dbReference type="FunFam" id="3.30.230.40:FF:000001">
    <property type="entry name" value="Imidazoleglycerol-phosphate dehydratase HisB"/>
    <property type="match status" value="1"/>
</dbReference>
<evidence type="ECO:0000256" key="1">
    <source>
        <dbReference type="ARBA" id="ARBA00005047"/>
    </source>
</evidence>
<dbReference type="Proteomes" id="UP000590460">
    <property type="component" value="Unassembled WGS sequence"/>
</dbReference>
<dbReference type="NCBIfam" id="NF002114">
    <property type="entry name" value="PRK00951.2-4"/>
    <property type="match status" value="1"/>
</dbReference>
<dbReference type="CDD" id="cd07914">
    <property type="entry name" value="IGPD"/>
    <property type="match status" value="1"/>
</dbReference>
<sequence length="195" mass="21551">MTRTATITRATFETKIELTLDLDAQGIIEITTGVGYLDHMLTLFAKHGRFGLTIHAQGDLAVDAHHLVEDVGLVLGEAFRQALGDKQGIERYGAQFIPMDETLTRTVVDLSGRPYFVCQAELTTPVLGQLETETIPDFWQAFTNQLAANVHISVLYGRNTHHKIESIFKAMGRTMRQAVTINPDIIGVNSTKGQL</sequence>
<comment type="caution">
    <text evidence="8">The sequence shown here is derived from an EMBL/GenBank/DDBJ whole genome shotgun (WGS) entry which is preliminary data.</text>
</comment>
<evidence type="ECO:0000313" key="9">
    <source>
        <dbReference type="Proteomes" id="UP000590460"/>
    </source>
</evidence>
<protein>
    <recommendedName>
        <fullName evidence="2 6">Imidazoleglycerol-phosphate dehydratase</fullName>
        <shortName evidence="6">IGPD</shortName>
        <ecNumber evidence="6 7">4.2.1.19</ecNumber>
    </recommendedName>
</protein>
<proteinExistence type="inferred from homology"/>
<keyword evidence="3 6" id="KW-0028">Amino-acid biosynthesis</keyword>
<dbReference type="NCBIfam" id="NF002111">
    <property type="entry name" value="PRK00951.2-1"/>
    <property type="match status" value="1"/>
</dbReference>
<evidence type="ECO:0000256" key="6">
    <source>
        <dbReference type="HAMAP-Rule" id="MF_00076"/>
    </source>
</evidence>
<dbReference type="PROSITE" id="PS00955">
    <property type="entry name" value="IGP_DEHYDRATASE_2"/>
    <property type="match status" value="1"/>
</dbReference>
<dbReference type="GO" id="GO:0005737">
    <property type="term" value="C:cytoplasm"/>
    <property type="evidence" value="ECO:0007669"/>
    <property type="project" value="UniProtKB-SubCell"/>
</dbReference>
<accession>A0A846ZGE2</accession>
<dbReference type="InterPro" id="IPR000807">
    <property type="entry name" value="ImidazoleglycerolP_deHydtase"/>
</dbReference>
<dbReference type="NCBIfam" id="NF002107">
    <property type="entry name" value="PRK00951.1-2"/>
    <property type="match status" value="1"/>
</dbReference>
<evidence type="ECO:0000256" key="7">
    <source>
        <dbReference type="RuleBase" id="RU000599"/>
    </source>
</evidence>
<comment type="subcellular location">
    <subcellularLocation>
        <location evidence="6 7">Cytoplasm</location>
    </subcellularLocation>
</comment>
<dbReference type="EC" id="4.2.1.19" evidence="6 7"/>
<evidence type="ECO:0000256" key="5">
    <source>
        <dbReference type="ARBA" id="ARBA00023239"/>
    </source>
</evidence>
<keyword evidence="6" id="KW-0963">Cytoplasm</keyword>
<dbReference type="GO" id="GO:0004424">
    <property type="term" value="F:imidazoleglycerol-phosphate dehydratase activity"/>
    <property type="evidence" value="ECO:0007669"/>
    <property type="project" value="UniProtKB-UniRule"/>
</dbReference>
<evidence type="ECO:0000256" key="3">
    <source>
        <dbReference type="ARBA" id="ARBA00022605"/>
    </source>
</evidence>
<evidence type="ECO:0000256" key="4">
    <source>
        <dbReference type="ARBA" id="ARBA00023102"/>
    </source>
</evidence>